<feature type="chain" id="PRO_5042288381" evidence="2">
    <location>
        <begin position="36"/>
        <end position="236"/>
    </location>
</feature>
<dbReference type="EMBL" id="JAULSW010000005">
    <property type="protein sequence ID" value="KAK3381000.1"/>
    <property type="molecule type" value="Genomic_DNA"/>
</dbReference>
<name>A0AAE0NGE2_9PEZI</name>
<protein>
    <submittedName>
        <fullName evidence="3">Uncharacterized protein</fullName>
    </submittedName>
</protein>
<sequence>MKDALVNKRMMTFRVSRMNLLILTLSSLFAWLVAAQSTTSIQTGSPLPTNGFVDTSLLPKWEISYQTAVDSYLPVCGESFEIEGDDYWSNSPECRPALTSFQSSASATAMLKVQVYNTSGAVTTDPIGNGRARSCLCFAVVFTPEDDSALDLCLLISPAGEVMIKNGVAVGLQAPEDDLSRTLPRCKDYRGPESGGGSGGGLSQQAVIALAVSVPVAVVAMGTLVVLWIYRRQIFD</sequence>
<evidence type="ECO:0000313" key="4">
    <source>
        <dbReference type="Proteomes" id="UP001285441"/>
    </source>
</evidence>
<keyword evidence="1" id="KW-0472">Membrane</keyword>
<dbReference type="Proteomes" id="UP001285441">
    <property type="component" value="Unassembled WGS sequence"/>
</dbReference>
<feature type="signal peptide" evidence="2">
    <location>
        <begin position="1"/>
        <end position="35"/>
    </location>
</feature>
<keyword evidence="4" id="KW-1185">Reference proteome</keyword>
<evidence type="ECO:0000256" key="1">
    <source>
        <dbReference type="SAM" id="Phobius"/>
    </source>
</evidence>
<reference evidence="3" key="2">
    <citation type="submission" date="2023-06" db="EMBL/GenBank/DDBJ databases">
        <authorList>
            <consortium name="Lawrence Berkeley National Laboratory"/>
            <person name="Haridas S."/>
            <person name="Hensen N."/>
            <person name="Bonometti L."/>
            <person name="Westerberg I."/>
            <person name="Brannstrom I.O."/>
            <person name="Guillou S."/>
            <person name="Cros-Aarteil S."/>
            <person name="Calhoun S."/>
            <person name="Kuo A."/>
            <person name="Mondo S."/>
            <person name="Pangilinan J."/>
            <person name="Riley R."/>
            <person name="LaButti K."/>
            <person name="Andreopoulos B."/>
            <person name="Lipzen A."/>
            <person name="Chen C."/>
            <person name="Yanf M."/>
            <person name="Daum C."/>
            <person name="Ng V."/>
            <person name="Clum A."/>
            <person name="Steindorff A."/>
            <person name="Ohm R."/>
            <person name="Martin F."/>
            <person name="Silar P."/>
            <person name="Natvig D."/>
            <person name="Lalanne C."/>
            <person name="Gautier V."/>
            <person name="Ament-velasquez S.L."/>
            <person name="Kruys A."/>
            <person name="Hutchinson M.I."/>
            <person name="Powell A.J."/>
            <person name="Barry K."/>
            <person name="Miller A.N."/>
            <person name="Grigoriev I.V."/>
            <person name="Debuchy R."/>
            <person name="Gladieux P."/>
            <person name="Thoren M.H."/>
            <person name="Johannesson H."/>
        </authorList>
    </citation>
    <scope>NUCLEOTIDE SEQUENCE</scope>
    <source>
        <strain evidence="3">CBS 232.78</strain>
    </source>
</reference>
<evidence type="ECO:0000313" key="3">
    <source>
        <dbReference type="EMBL" id="KAK3381000.1"/>
    </source>
</evidence>
<keyword evidence="1" id="KW-0812">Transmembrane</keyword>
<proteinExistence type="predicted"/>
<gene>
    <name evidence="3" type="ORF">B0H63DRAFT_560790</name>
</gene>
<feature type="transmembrane region" description="Helical" evidence="1">
    <location>
        <begin position="207"/>
        <end position="230"/>
    </location>
</feature>
<keyword evidence="1" id="KW-1133">Transmembrane helix</keyword>
<organism evidence="3 4">
    <name type="scientific">Podospora didyma</name>
    <dbReference type="NCBI Taxonomy" id="330526"/>
    <lineage>
        <taxon>Eukaryota</taxon>
        <taxon>Fungi</taxon>
        <taxon>Dikarya</taxon>
        <taxon>Ascomycota</taxon>
        <taxon>Pezizomycotina</taxon>
        <taxon>Sordariomycetes</taxon>
        <taxon>Sordariomycetidae</taxon>
        <taxon>Sordariales</taxon>
        <taxon>Podosporaceae</taxon>
        <taxon>Podospora</taxon>
    </lineage>
</organism>
<reference evidence="3" key="1">
    <citation type="journal article" date="2023" name="Mol. Phylogenet. Evol.">
        <title>Genome-scale phylogeny and comparative genomics of the fungal order Sordariales.</title>
        <authorList>
            <person name="Hensen N."/>
            <person name="Bonometti L."/>
            <person name="Westerberg I."/>
            <person name="Brannstrom I.O."/>
            <person name="Guillou S."/>
            <person name="Cros-Aarteil S."/>
            <person name="Calhoun S."/>
            <person name="Haridas S."/>
            <person name="Kuo A."/>
            <person name="Mondo S."/>
            <person name="Pangilinan J."/>
            <person name="Riley R."/>
            <person name="LaButti K."/>
            <person name="Andreopoulos B."/>
            <person name="Lipzen A."/>
            <person name="Chen C."/>
            <person name="Yan M."/>
            <person name="Daum C."/>
            <person name="Ng V."/>
            <person name="Clum A."/>
            <person name="Steindorff A."/>
            <person name="Ohm R.A."/>
            <person name="Martin F."/>
            <person name="Silar P."/>
            <person name="Natvig D.O."/>
            <person name="Lalanne C."/>
            <person name="Gautier V."/>
            <person name="Ament-Velasquez S.L."/>
            <person name="Kruys A."/>
            <person name="Hutchinson M.I."/>
            <person name="Powell A.J."/>
            <person name="Barry K."/>
            <person name="Miller A.N."/>
            <person name="Grigoriev I.V."/>
            <person name="Debuchy R."/>
            <person name="Gladieux P."/>
            <person name="Hiltunen Thoren M."/>
            <person name="Johannesson H."/>
        </authorList>
    </citation>
    <scope>NUCLEOTIDE SEQUENCE</scope>
    <source>
        <strain evidence="3">CBS 232.78</strain>
    </source>
</reference>
<accession>A0AAE0NGE2</accession>
<evidence type="ECO:0000256" key="2">
    <source>
        <dbReference type="SAM" id="SignalP"/>
    </source>
</evidence>
<comment type="caution">
    <text evidence="3">The sequence shown here is derived from an EMBL/GenBank/DDBJ whole genome shotgun (WGS) entry which is preliminary data.</text>
</comment>
<dbReference type="AlphaFoldDB" id="A0AAE0NGE2"/>
<keyword evidence="2" id="KW-0732">Signal</keyword>